<evidence type="ECO:0000313" key="5">
    <source>
        <dbReference type="Proteomes" id="UP000799779"/>
    </source>
</evidence>
<dbReference type="InterPro" id="IPR001509">
    <property type="entry name" value="Epimerase_deHydtase"/>
</dbReference>
<dbReference type="Pfam" id="PF01370">
    <property type="entry name" value="Epimerase"/>
    <property type="match status" value="1"/>
</dbReference>
<dbReference type="PANTHER" id="PTHR10366">
    <property type="entry name" value="NAD DEPENDENT EPIMERASE/DEHYDRATASE"/>
    <property type="match status" value="1"/>
</dbReference>
<dbReference type="AlphaFoldDB" id="A0A6A5WL14"/>
<comment type="similarity">
    <text evidence="2">Belongs to the NAD(P)-dependent epimerase/dehydratase family. Dihydroflavonol-4-reductase subfamily.</text>
</comment>
<dbReference type="InterPro" id="IPR036291">
    <property type="entry name" value="NAD(P)-bd_dom_sf"/>
</dbReference>
<dbReference type="SUPFAM" id="SSF51735">
    <property type="entry name" value="NAD(P)-binding Rossmann-fold domains"/>
    <property type="match status" value="1"/>
</dbReference>
<gene>
    <name evidence="4" type="ORF">P154DRAFT_618906</name>
</gene>
<dbReference type="Gene3D" id="3.40.50.720">
    <property type="entry name" value="NAD(P)-binding Rossmann-like Domain"/>
    <property type="match status" value="1"/>
</dbReference>
<proteinExistence type="inferred from homology"/>
<dbReference type="EMBL" id="ML977579">
    <property type="protein sequence ID" value="KAF2002177.1"/>
    <property type="molecule type" value="Genomic_DNA"/>
</dbReference>
<evidence type="ECO:0000259" key="3">
    <source>
        <dbReference type="Pfam" id="PF01370"/>
    </source>
</evidence>
<accession>A0A6A5WL14</accession>
<keyword evidence="1" id="KW-0560">Oxidoreductase</keyword>
<evidence type="ECO:0000256" key="2">
    <source>
        <dbReference type="ARBA" id="ARBA00023445"/>
    </source>
</evidence>
<dbReference type="InterPro" id="IPR050425">
    <property type="entry name" value="NAD(P)_dehydrat-like"/>
</dbReference>
<protein>
    <submittedName>
        <fullName evidence="4">NAD(P)-binding protein</fullName>
    </submittedName>
</protein>
<organism evidence="4 5">
    <name type="scientific">Amniculicola lignicola CBS 123094</name>
    <dbReference type="NCBI Taxonomy" id="1392246"/>
    <lineage>
        <taxon>Eukaryota</taxon>
        <taxon>Fungi</taxon>
        <taxon>Dikarya</taxon>
        <taxon>Ascomycota</taxon>
        <taxon>Pezizomycotina</taxon>
        <taxon>Dothideomycetes</taxon>
        <taxon>Pleosporomycetidae</taxon>
        <taxon>Pleosporales</taxon>
        <taxon>Amniculicolaceae</taxon>
        <taxon>Amniculicola</taxon>
    </lineage>
</organism>
<dbReference type="Proteomes" id="UP000799779">
    <property type="component" value="Unassembled WGS sequence"/>
</dbReference>
<feature type="domain" description="NAD-dependent epimerase/dehydratase" evidence="3">
    <location>
        <begin position="130"/>
        <end position="381"/>
    </location>
</feature>
<dbReference type="OrthoDB" id="2735536at2759"/>
<sequence length="464" mass="51562">MLVTMNLYNLRVGTLSSNSGLEYNKLSTAVQTISGEATSSMTQGVMFHPEVRESQRSRRHSGTVLCHGNISPCHVEALDKIGQRFFVHVADSEMEYRATSINTVYHSSPRDPKMSTFRLQDPLLPVGSLIFLTGANGYIATHVVDQLLTFGYAVRGSVRSKSGSAWMTSLYETRHPKSRLELVEVPDITKPGCYDALLSGVSAIIHTAAIDPLSDDPSTFQKSIDANLIVMEAAKKANTAGEKIKRVVITSSSWAVTWPEPGVEKDLSVKSFNDVAVKQYHDPNTPKMMMPVVSYVAAKLESERECWKWVEKNPDTGFALNAIMPSTCMGEVLAPKNQEYPSTAGFVRSLYDGTRPELIAWLQPQWFVSVKDAARLHIAAAVLKGVDGERIFGWAERYTWPGVYKVLEDEMGETPKGSAEDKGEDKSIPPMERSTELLELLGRDGWEGFEKSVRENIRSWHPRN</sequence>
<evidence type="ECO:0000256" key="1">
    <source>
        <dbReference type="ARBA" id="ARBA00023002"/>
    </source>
</evidence>
<keyword evidence="5" id="KW-1185">Reference proteome</keyword>
<evidence type="ECO:0000313" key="4">
    <source>
        <dbReference type="EMBL" id="KAF2002177.1"/>
    </source>
</evidence>
<reference evidence="4" key="1">
    <citation type="journal article" date="2020" name="Stud. Mycol.">
        <title>101 Dothideomycetes genomes: a test case for predicting lifestyles and emergence of pathogens.</title>
        <authorList>
            <person name="Haridas S."/>
            <person name="Albert R."/>
            <person name="Binder M."/>
            <person name="Bloem J."/>
            <person name="Labutti K."/>
            <person name="Salamov A."/>
            <person name="Andreopoulos B."/>
            <person name="Baker S."/>
            <person name="Barry K."/>
            <person name="Bills G."/>
            <person name="Bluhm B."/>
            <person name="Cannon C."/>
            <person name="Castanera R."/>
            <person name="Culley D."/>
            <person name="Daum C."/>
            <person name="Ezra D."/>
            <person name="Gonzalez J."/>
            <person name="Henrissat B."/>
            <person name="Kuo A."/>
            <person name="Liang C."/>
            <person name="Lipzen A."/>
            <person name="Lutzoni F."/>
            <person name="Magnuson J."/>
            <person name="Mondo S."/>
            <person name="Nolan M."/>
            <person name="Ohm R."/>
            <person name="Pangilinan J."/>
            <person name="Park H.-J."/>
            <person name="Ramirez L."/>
            <person name="Alfaro M."/>
            <person name="Sun H."/>
            <person name="Tritt A."/>
            <person name="Yoshinaga Y."/>
            <person name="Zwiers L.-H."/>
            <person name="Turgeon B."/>
            <person name="Goodwin S."/>
            <person name="Spatafora J."/>
            <person name="Crous P."/>
            <person name="Grigoriev I."/>
        </authorList>
    </citation>
    <scope>NUCLEOTIDE SEQUENCE</scope>
    <source>
        <strain evidence="4">CBS 123094</strain>
    </source>
</reference>
<dbReference type="PANTHER" id="PTHR10366:SF562">
    <property type="entry name" value="ALDEHYDE REDUCTASE II (AFU_ORTHOLOGUE AFUA_1G11360)"/>
    <property type="match status" value="1"/>
</dbReference>
<name>A0A6A5WL14_9PLEO</name>
<dbReference type="GO" id="GO:0016616">
    <property type="term" value="F:oxidoreductase activity, acting on the CH-OH group of donors, NAD or NADP as acceptor"/>
    <property type="evidence" value="ECO:0007669"/>
    <property type="project" value="TreeGrafter"/>
</dbReference>